<evidence type="ECO:0000256" key="6">
    <source>
        <dbReference type="ARBA" id="ARBA00022692"/>
    </source>
</evidence>
<dbReference type="PANTHER" id="PTHR30386:SF17">
    <property type="entry name" value="ALKALINE PROTEASE SECRETION PROTEIN APRE"/>
    <property type="match status" value="1"/>
</dbReference>
<evidence type="ECO:0000256" key="8">
    <source>
        <dbReference type="ARBA" id="ARBA00023136"/>
    </source>
</evidence>
<comment type="similarity">
    <text evidence="2 9">Belongs to the membrane fusion protein (MFP) (TC 8.A.1) family.</text>
</comment>
<evidence type="ECO:0000313" key="13">
    <source>
        <dbReference type="Proteomes" id="UP000187266"/>
    </source>
</evidence>
<dbReference type="NCBIfam" id="TIGR01843">
    <property type="entry name" value="type_I_hlyD"/>
    <property type="match status" value="1"/>
</dbReference>
<feature type="domain" description="AprE-like beta-barrel" evidence="11">
    <location>
        <begin position="331"/>
        <end position="419"/>
    </location>
</feature>
<evidence type="ECO:0000256" key="2">
    <source>
        <dbReference type="ARBA" id="ARBA00009477"/>
    </source>
</evidence>
<keyword evidence="6 9" id="KW-0812">Transmembrane</keyword>
<evidence type="ECO:0000259" key="10">
    <source>
        <dbReference type="Pfam" id="PF25994"/>
    </source>
</evidence>
<evidence type="ECO:0000256" key="4">
    <source>
        <dbReference type="ARBA" id="ARBA00022475"/>
    </source>
</evidence>
<dbReference type="EMBL" id="CP019124">
    <property type="protein sequence ID" value="APX90740.1"/>
    <property type="molecule type" value="Genomic_DNA"/>
</dbReference>
<dbReference type="Pfam" id="PF26002">
    <property type="entry name" value="Beta-barrel_AprE"/>
    <property type="match status" value="1"/>
</dbReference>
<dbReference type="Gene3D" id="2.40.50.100">
    <property type="match status" value="1"/>
</dbReference>
<keyword evidence="3 9" id="KW-0813">Transport</keyword>
<keyword evidence="4 9" id="KW-1003">Cell membrane</keyword>
<dbReference type="RefSeq" id="WP_076980757.1">
    <property type="nucleotide sequence ID" value="NZ_CP019124.1"/>
</dbReference>
<dbReference type="OrthoDB" id="9810980at2"/>
<dbReference type="GO" id="GO:0015031">
    <property type="term" value="P:protein transport"/>
    <property type="evidence" value="ECO:0007669"/>
    <property type="project" value="InterPro"/>
</dbReference>
<evidence type="ECO:0000256" key="1">
    <source>
        <dbReference type="ARBA" id="ARBA00004377"/>
    </source>
</evidence>
<dbReference type="PANTHER" id="PTHR30386">
    <property type="entry name" value="MEMBRANE FUSION SUBUNIT OF EMRAB-TOLC MULTIDRUG EFFLUX PUMP"/>
    <property type="match status" value="1"/>
</dbReference>
<dbReference type="STRING" id="1267768.BV394_14290"/>
<dbReference type="Proteomes" id="UP000187266">
    <property type="component" value="Chromosome"/>
</dbReference>
<dbReference type="Gene3D" id="2.40.30.170">
    <property type="match status" value="1"/>
</dbReference>
<reference evidence="12 13" key="1">
    <citation type="submission" date="2017-01" db="EMBL/GenBank/DDBJ databases">
        <title>Genomic analysis of Xuhuaishuia manganoxidans DY6-4.</title>
        <authorList>
            <person name="Wang X."/>
        </authorList>
    </citation>
    <scope>NUCLEOTIDE SEQUENCE [LARGE SCALE GENOMIC DNA]</scope>
    <source>
        <strain evidence="12 13">DY6-4</strain>
    </source>
</reference>
<sequence length="442" mass="48812">MSDRDIPALRRKLLDVTSYTRPIMAGGVLLIAFGLVFGGGAAYAPIEGAAVAAGNFVARGQNQKIQHLEGGIVAEILVNEGDLVRRDDVLIRLDITQAQAELRRLTNEFNSGSARLARLLAERERKARIAYPDWLLERARRDRGIALLMADQDMEFAARQESRATQISILEQKIKAAEAEIEGYRAQARSLQESQALLDEEMAALDTLQGKGLMGSERIFRTRRELVENHGRQGQIAAVIGTTELTIQENRGQIAKLHKEGVEEAAIEVVDLRLQLGKTAAEIETAQDIIRRSEVTAPTDGIVVTRHVNTLGSVLAPGGEVVELLPQPADLVIEVEVMPADIDRVHPGQKAAVQVAALDIPYAPMMPGTVEYVSADRTIDEAKDKEYYIVRISDVALPDDVDDSRIYPGMQVEAFIETGSRTFAQYLFEPLWLGFRRSLREK</sequence>
<evidence type="ECO:0000256" key="3">
    <source>
        <dbReference type="ARBA" id="ARBA00022448"/>
    </source>
</evidence>
<evidence type="ECO:0000256" key="9">
    <source>
        <dbReference type="RuleBase" id="RU365093"/>
    </source>
</evidence>
<dbReference type="AlphaFoldDB" id="A0A1U7DL75"/>
<dbReference type="Pfam" id="PF25994">
    <property type="entry name" value="HH_AprE"/>
    <property type="match status" value="1"/>
</dbReference>
<accession>A0A1U7DL75</accession>
<keyword evidence="8 9" id="KW-0472">Membrane</keyword>
<dbReference type="InterPro" id="IPR010129">
    <property type="entry name" value="T1SS_HlyD"/>
</dbReference>
<evidence type="ECO:0000256" key="5">
    <source>
        <dbReference type="ARBA" id="ARBA00022519"/>
    </source>
</evidence>
<feature type="domain" description="AprE-like long alpha-helical hairpin" evidence="10">
    <location>
        <begin position="98"/>
        <end position="288"/>
    </location>
</feature>
<comment type="subcellular location">
    <subcellularLocation>
        <location evidence="1 9">Cell inner membrane</location>
        <topology evidence="1 9">Single-pass membrane protein</topology>
    </subcellularLocation>
</comment>
<dbReference type="GO" id="GO:0005886">
    <property type="term" value="C:plasma membrane"/>
    <property type="evidence" value="ECO:0007669"/>
    <property type="project" value="UniProtKB-SubCell"/>
</dbReference>
<feature type="transmembrane region" description="Helical" evidence="9">
    <location>
        <begin position="21"/>
        <end position="43"/>
    </location>
</feature>
<protein>
    <recommendedName>
        <fullName evidence="9">Membrane fusion protein (MFP) family protein</fullName>
    </recommendedName>
</protein>
<name>A0A1U7DL75_9RHOB</name>
<keyword evidence="13" id="KW-1185">Reference proteome</keyword>
<keyword evidence="5 9" id="KW-0997">Cell inner membrane</keyword>
<dbReference type="InterPro" id="IPR050739">
    <property type="entry name" value="MFP"/>
</dbReference>
<evidence type="ECO:0000256" key="7">
    <source>
        <dbReference type="ARBA" id="ARBA00022989"/>
    </source>
</evidence>
<gene>
    <name evidence="12" type="ORF">BV394_14290</name>
</gene>
<evidence type="ECO:0000259" key="11">
    <source>
        <dbReference type="Pfam" id="PF26002"/>
    </source>
</evidence>
<dbReference type="PRINTS" id="PR01490">
    <property type="entry name" value="RTXTOXIND"/>
</dbReference>
<dbReference type="InterPro" id="IPR058781">
    <property type="entry name" value="HH_AprE-like"/>
</dbReference>
<dbReference type="InterPro" id="IPR058982">
    <property type="entry name" value="Beta-barrel_AprE"/>
</dbReference>
<accession>A0A2M9DBC5</accession>
<evidence type="ECO:0000313" key="12">
    <source>
        <dbReference type="EMBL" id="APX90740.1"/>
    </source>
</evidence>
<keyword evidence="7 9" id="KW-1133">Transmembrane helix</keyword>
<proteinExistence type="inferred from homology"/>
<organism evidence="12 13">
    <name type="scientific">Brevirhabdus pacifica</name>
    <dbReference type="NCBI Taxonomy" id="1267768"/>
    <lineage>
        <taxon>Bacteria</taxon>
        <taxon>Pseudomonadati</taxon>
        <taxon>Pseudomonadota</taxon>
        <taxon>Alphaproteobacteria</taxon>
        <taxon>Rhodobacterales</taxon>
        <taxon>Paracoccaceae</taxon>
        <taxon>Brevirhabdus</taxon>
    </lineage>
</organism>